<proteinExistence type="predicted"/>
<reference evidence="2 3" key="1">
    <citation type="submission" date="2016-04" db="EMBL/GenBank/DDBJ databases">
        <title>Genome analyses suggest a sexual origin of heterokaryosis in a supposedly ancient asexual fungus.</title>
        <authorList>
            <person name="Ropars J."/>
            <person name="Sedzielewska K."/>
            <person name="Noel J."/>
            <person name="Charron P."/>
            <person name="Farinelli L."/>
            <person name="Marton T."/>
            <person name="Kruger M."/>
            <person name="Pelin A."/>
            <person name="Brachmann A."/>
            <person name="Corradi N."/>
        </authorList>
    </citation>
    <scope>NUCLEOTIDE SEQUENCE [LARGE SCALE GENOMIC DNA]</scope>
    <source>
        <strain evidence="2 3">A5</strain>
    </source>
</reference>
<evidence type="ECO:0000313" key="3">
    <source>
        <dbReference type="Proteomes" id="UP000232722"/>
    </source>
</evidence>
<name>A0A2N0P553_9GLOM</name>
<comment type="caution">
    <text evidence="2">The sequence shown here is derived from an EMBL/GenBank/DDBJ whole genome shotgun (WGS) entry which is preliminary data.</text>
</comment>
<dbReference type="Proteomes" id="UP000232722">
    <property type="component" value="Unassembled WGS sequence"/>
</dbReference>
<evidence type="ECO:0000313" key="2">
    <source>
        <dbReference type="EMBL" id="PKC01893.1"/>
    </source>
</evidence>
<feature type="transmembrane region" description="Helical" evidence="1">
    <location>
        <begin position="37"/>
        <end position="62"/>
    </location>
</feature>
<sequence length="69" mass="7864">MYIYFWKNYFCFLRPPRLEGPVDVGIASDVFLALPRFAGAGVLTVSEASDFLAFLVLLLFFVSTYCQKE</sequence>
<protein>
    <submittedName>
        <fullName evidence="2">Uncharacterized protein</fullName>
    </submittedName>
</protein>
<evidence type="ECO:0000256" key="1">
    <source>
        <dbReference type="SAM" id="Phobius"/>
    </source>
</evidence>
<organism evidence="2 3">
    <name type="scientific">Rhizophagus irregularis</name>
    <dbReference type="NCBI Taxonomy" id="588596"/>
    <lineage>
        <taxon>Eukaryota</taxon>
        <taxon>Fungi</taxon>
        <taxon>Fungi incertae sedis</taxon>
        <taxon>Mucoromycota</taxon>
        <taxon>Glomeromycotina</taxon>
        <taxon>Glomeromycetes</taxon>
        <taxon>Glomerales</taxon>
        <taxon>Glomeraceae</taxon>
        <taxon>Rhizophagus</taxon>
    </lineage>
</organism>
<keyword evidence="1" id="KW-0472">Membrane</keyword>
<keyword evidence="1" id="KW-0812">Transmembrane</keyword>
<gene>
    <name evidence="2" type="ORF">RhiirA5_364609</name>
</gene>
<dbReference type="AlphaFoldDB" id="A0A2N0P553"/>
<reference evidence="2 3" key="2">
    <citation type="submission" date="2017-09" db="EMBL/GenBank/DDBJ databases">
        <title>Extensive intraspecific genome diversity in a model arbuscular mycorrhizal fungus.</title>
        <authorList>
            <person name="Chen E.C."/>
            <person name="Morin E."/>
            <person name="Beaudet D."/>
            <person name="Noel J."/>
            <person name="Ndikumana S."/>
            <person name="Charron P."/>
            <person name="St-Onge C."/>
            <person name="Giorgi J."/>
            <person name="Grigoriev I.V."/>
            <person name="Roux C."/>
            <person name="Martin F.M."/>
            <person name="Corradi N."/>
        </authorList>
    </citation>
    <scope>NUCLEOTIDE SEQUENCE [LARGE SCALE GENOMIC DNA]</scope>
    <source>
        <strain evidence="2 3">A5</strain>
    </source>
</reference>
<keyword evidence="1" id="KW-1133">Transmembrane helix</keyword>
<accession>A0A2N0P553</accession>
<dbReference type="EMBL" id="LLXJ01001494">
    <property type="protein sequence ID" value="PKC01893.1"/>
    <property type="molecule type" value="Genomic_DNA"/>
</dbReference>